<proteinExistence type="predicted"/>
<sequence length="102" mass="11944">ELIKKFIEENLPKIGKCDDVEKAFSEFWQSERSESLKNIAKVENIPVEKFENLIGEYLYSQKLPDPQEIVDSLSKAPNFRKRQGIIDRIKTAIQSIVDIFEW</sequence>
<name>A0A2M6R8A1_9BACT</name>
<dbReference type="AlphaFoldDB" id="A0A2M6R8A1"/>
<feature type="non-terminal residue" evidence="2">
    <location>
        <position position="1"/>
    </location>
</feature>
<accession>A0A2M6R8A1</accession>
<protein>
    <recommendedName>
        <fullName evidence="1">Type I restriction enzyme R protein C-terminal domain-containing protein</fullName>
    </recommendedName>
</protein>
<dbReference type="Proteomes" id="UP000231162">
    <property type="component" value="Unassembled WGS sequence"/>
</dbReference>
<evidence type="ECO:0000313" key="2">
    <source>
        <dbReference type="EMBL" id="PIS06746.1"/>
    </source>
</evidence>
<evidence type="ECO:0000313" key="3">
    <source>
        <dbReference type="Proteomes" id="UP000231162"/>
    </source>
</evidence>
<organism evidence="2 3">
    <name type="scientific">Candidatus Berkelbacteria bacterium CG10_big_fil_rev_8_21_14_0_10_43_14</name>
    <dbReference type="NCBI Taxonomy" id="1974515"/>
    <lineage>
        <taxon>Bacteria</taxon>
        <taxon>Candidatus Berkelbacteria</taxon>
    </lineage>
</organism>
<feature type="domain" description="Type I restriction enzyme R protein C-terminal" evidence="1">
    <location>
        <begin position="1"/>
        <end position="96"/>
    </location>
</feature>
<dbReference type="EMBL" id="PEZX01000038">
    <property type="protein sequence ID" value="PIS06746.1"/>
    <property type="molecule type" value="Genomic_DNA"/>
</dbReference>
<dbReference type="Pfam" id="PF12008">
    <property type="entry name" value="EcoR124_C"/>
    <property type="match status" value="1"/>
</dbReference>
<dbReference type="InterPro" id="IPR022625">
    <property type="entry name" value="TypeI_RM_Rsu_C"/>
</dbReference>
<evidence type="ECO:0000259" key="1">
    <source>
        <dbReference type="Pfam" id="PF12008"/>
    </source>
</evidence>
<reference evidence="3" key="1">
    <citation type="submission" date="2017-09" db="EMBL/GenBank/DDBJ databases">
        <title>Depth-based differentiation of microbial function through sediment-hosted aquifers and enrichment of novel symbionts in the deep terrestrial subsurface.</title>
        <authorList>
            <person name="Probst A.J."/>
            <person name="Ladd B."/>
            <person name="Jarett J.K."/>
            <person name="Geller-Mcgrath D.E."/>
            <person name="Sieber C.M.K."/>
            <person name="Emerson J.B."/>
            <person name="Anantharaman K."/>
            <person name="Thomas B.C."/>
            <person name="Malmstrom R."/>
            <person name="Stieglmeier M."/>
            <person name="Klingl A."/>
            <person name="Woyke T."/>
            <person name="Ryan C.M."/>
            <person name="Banfield J.F."/>
        </authorList>
    </citation>
    <scope>NUCLEOTIDE SEQUENCE [LARGE SCALE GENOMIC DNA]</scope>
</reference>
<comment type="caution">
    <text evidence="2">The sequence shown here is derived from an EMBL/GenBank/DDBJ whole genome shotgun (WGS) entry which is preliminary data.</text>
</comment>
<gene>
    <name evidence="2" type="ORF">COT79_03100</name>
</gene>